<dbReference type="GO" id="GO:0050982">
    <property type="term" value="P:detection of mechanical stimulus"/>
    <property type="evidence" value="ECO:0007669"/>
    <property type="project" value="TreeGrafter"/>
</dbReference>
<feature type="compositionally biased region" description="Basic and acidic residues" evidence="20">
    <location>
        <begin position="618"/>
        <end position="627"/>
    </location>
</feature>
<dbReference type="GO" id="GO:0005929">
    <property type="term" value="C:cilium"/>
    <property type="evidence" value="ECO:0007669"/>
    <property type="project" value="UniProtKB-SubCell"/>
</dbReference>
<evidence type="ECO:0000256" key="19">
    <source>
        <dbReference type="PIRSR" id="PIRSR603915-2"/>
    </source>
</evidence>
<evidence type="ECO:0000256" key="5">
    <source>
        <dbReference type="ARBA" id="ARBA00022448"/>
    </source>
</evidence>
<evidence type="ECO:0000256" key="15">
    <source>
        <dbReference type="ARBA" id="ARBA00023273"/>
    </source>
</evidence>
<dbReference type="PANTHER" id="PTHR10877:SF183">
    <property type="entry name" value="AT14535P-RELATED"/>
    <property type="match status" value="1"/>
</dbReference>
<keyword evidence="18" id="KW-0106">Calcium</keyword>
<keyword evidence="8 21" id="KW-0812">Transmembrane</keyword>
<dbReference type="FunFam" id="1.10.287.70:FF:000055">
    <property type="entry name" value="Polycystic kidney disease 2-like 1"/>
    <property type="match status" value="1"/>
</dbReference>
<feature type="binding site" evidence="18">
    <location>
        <position position="600"/>
    </location>
    <ligand>
        <name>Ca(2+)</name>
        <dbReference type="ChEBI" id="CHEBI:29108"/>
        <label>2</label>
    </ligand>
</feature>
<keyword evidence="13" id="KW-1015">Disulfide bond</keyword>
<feature type="transmembrane region" description="Helical" evidence="21">
    <location>
        <begin position="303"/>
        <end position="321"/>
    </location>
</feature>
<keyword evidence="6" id="KW-1003">Cell membrane</keyword>
<evidence type="ECO:0000256" key="17">
    <source>
        <dbReference type="ARBA" id="ARBA00023329"/>
    </source>
</evidence>
<organism evidence="23 24">
    <name type="scientific">Elysia chlorotica</name>
    <name type="common">Eastern emerald elysia</name>
    <name type="synonym">Sea slug</name>
    <dbReference type="NCBI Taxonomy" id="188477"/>
    <lineage>
        <taxon>Eukaryota</taxon>
        <taxon>Metazoa</taxon>
        <taxon>Spiralia</taxon>
        <taxon>Lophotrochozoa</taxon>
        <taxon>Mollusca</taxon>
        <taxon>Gastropoda</taxon>
        <taxon>Heterobranchia</taxon>
        <taxon>Euthyneura</taxon>
        <taxon>Panpulmonata</taxon>
        <taxon>Sacoglossa</taxon>
        <taxon>Placobranchoidea</taxon>
        <taxon>Plakobranchidae</taxon>
        <taxon>Elysia</taxon>
    </lineage>
</organism>
<feature type="transmembrane region" description="Helical" evidence="21">
    <location>
        <begin position="53"/>
        <end position="77"/>
    </location>
</feature>
<keyword evidence="14" id="KW-0325">Glycoprotein</keyword>
<dbReference type="PANTHER" id="PTHR10877">
    <property type="entry name" value="POLYCYSTIN FAMILY MEMBER"/>
    <property type="match status" value="1"/>
</dbReference>
<evidence type="ECO:0000256" key="18">
    <source>
        <dbReference type="PIRSR" id="PIRSR603915-1"/>
    </source>
</evidence>
<dbReference type="InterPro" id="IPR013122">
    <property type="entry name" value="PKD1_2_channel"/>
</dbReference>
<dbReference type="Gene3D" id="1.10.238.10">
    <property type="entry name" value="EF-hand"/>
    <property type="match status" value="1"/>
</dbReference>
<feature type="binding site" evidence="18">
    <location>
        <position position="609"/>
    </location>
    <ligand>
        <name>Ca(2+)</name>
        <dbReference type="ChEBI" id="CHEBI:29108"/>
        <label>2</label>
    </ligand>
</feature>
<dbReference type="InterPro" id="IPR003915">
    <property type="entry name" value="PKD_2"/>
</dbReference>
<gene>
    <name evidence="23" type="ORF">EGW08_006586</name>
</gene>
<evidence type="ECO:0000256" key="1">
    <source>
        <dbReference type="ARBA" id="ARBA00004138"/>
    </source>
</evidence>
<dbReference type="InterPro" id="IPR011992">
    <property type="entry name" value="EF-hand-dom_pair"/>
</dbReference>
<evidence type="ECO:0000256" key="21">
    <source>
        <dbReference type="SAM" id="Phobius"/>
    </source>
</evidence>
<evidence type="ECO:0000256" key="6">
    <source>
        <dbReference type="ARBA" id="ARBA00022475"/>
    </source>
</evidence>
<evidence type="ECO:0000256" key="13">
    <source>
        <dbReference type="ARBA" id="ARBA00023157"/>
    </source>
</evidence>
<evidence type="ECO:0000256" key="14">
    <source>
        <dbReference type="ARBA" id="ARBA00023180"/>
    </source>
</evidence>
<comment type="subcellular location">
    <subcellularLocation>
        <location evidence="3">Cell membrane</location>
        <topology evidence="3">Multi-pass membrane protein</topology>
    </subcellularLocation>
    <subcellularLocation>
        <location evidence="1">Cell projection</location>
        <location evidence="1">Cilium</location>
    </subcellularLocation>
    <subcellularLocation>
        <location evidence="2">Cytoplasmic vesicle</location>
    </subcellularLocation>
</comment>
<feature type="transmembrane region" description="Helical" evidence="21">
    <location>
        <begin position="430"/>
        <end position="453"/>
    </location>
</feature>
<protein>
    <recommendedName>
        <fullName evidence="22">EF-hand domain-containing protein</fullName>
    </recommendedName>
</protein>
<proteinExistence type="inferred from homology"/>
<keyword evidence="7 18" id="KW-0107">Calcium channel</keyword>
<evidence type="ECO:0000256" key="7">
    <source>
        <dbReference type="ARBA" id="ARBA00022673"/>
    </source>
</evidence>
<name>A0A3S0ZXP7_ELYCH</name>
<feature type="transmembrane region" description="Helical" evidence="21">
    <location>
        <begin position="253"/>
        <end position="275"/>
    </location>
</feature>
<comment type="similarity">
    <text evidence="4">Belongs to the polycystin family.</text>
</comment>
<evidence type="ECO:0000256" key="10">
    <source>
        <dbReference type="ARBA" id="ARBA00023054"/>
    </source>
</evidence>
<evidence type="ECO:0000256" key="20">
    <source>
        <dbReference type="SAM" id="MobiDB-lite"/>
    </source>
</evidence>
<feature type="binding site" evidence="18">
    <location>
        <position position="598"/>
    </location>
    <ligand>
        <name>Ca(2+)</name>
        <dbReference type="ChEBI" id="CHEBI:29108"/>
        <label>2</label>
    </ligand>
</feature>
<dbReference type="InterPro" id="IPR046791">
    <property type="entry name" value="Polycystin_dom"/>
</dbReference>
<dbReference type="Pfam" id="PF08016">
    <property type="entry name" value="PKD_channel"/>
    <property type="match status" value="1"/>
</dbReference>
<keyword evidence="24" id="KW-1185">Reference proteome</keyword>
<keyword evidence="15" id="KW-0966">Cell projection</keyword>
<feature type="disulfide bond" evidence="19">
    <location>
        <begin position="159"/>
        <end position="172"/>
    </location>
</feature>
<evidence type="ECO:0000313" key="24">
    <source>
        <dbReference type="Proteomes" id="UP000271974"/>
    </source>
</evidence>
<evidence type="ECO:0000256" key="16">
    <source>
        <dbReference type="ARBA" id="ARBA00023303"/>
    </source>
</evidence>
<feature type="transmembrane region" description="Helical" evidence="21">
    <location>
        <begin position="341"/>
        <end position="359"/>
    </location>
</feature>
<evidence type="ECO:0000256" key="8">
    <source>
        <dbReference type="ARBA" id="ARBA00022692"/>
    </source>
</evidence>
<keyword evidence="9 21" id="KW-1133">Transmembrane helix</keyword>
<dbReference type="PROSITE" id="PS50222">
    <property type="entry name" value="EF_HAND_2"/>
    <property type="match status" value="1"/>
</dbReference>
<evidence type="ECO:0000256" key="11">
    <source>
        <dbReference type="ARBA" id="ARBA00023065"/>
    </source>
</evidence>
<keyword evidence="10" id="KW-0175">Coiled coil</keyword>
<accession>A0A3S0ZXP7</accession>
<evidence type="ECO:0000256" key="3">
    <source>
        <dbReference type="ARBA" id="ARBA00004651"/>
    </source>
</evidence>
<dbReference type="GO" id="GO:0031410">
    <property type="term" value="C:cytoplasmic vesicle"/>
    <property type="evidence" value="ECO:0007669"/>
    <property type="project" value="UniProtKB-SubCell"/>
</dbReference>
<feature type="compositionally biased region" description="Acidic residues" evidence="20">
    <location>
        <begin position="635"/>
        <end position="646"/>
    </location>
</feature>
<dbReference type="GO" id="GO:0005886">
    <property type="term" value="C:plasma membrane"/>
    <property type="evidence" value="ECO:0007669"/>
    <property type="project" value="UniProtKB-SubCell"/>
</dbReference>
<feature type="transmembrane region" description="Helical" evidence="21">
    <location>
        <begin position="391"/>
        <end position="410"/>
    </location>
</feature>
<dbReference type="Pfam" id="PF20519">
    <property type="entry name" value="Polycystin_dom"/>
    <property type="match status" value="1"/>
</dbReference>
<feature type="domain" description="EF-hand" evidence="22">
    <location>
        <begin position="585"/>
        <end position="620"/>
    </location>
</feature>
<evidence type="ECO:0000256" key="9">
    <source>
        <dbReference type="ARBA" id="ARBA00022989"/>
    </source>
</evidence>
<dbReference type="SUPFAM" id="SSF47473">
    <property type="entry name" value="EF-hand"/>
    <property type="match status" value="1"/>
</dbReference>
<keyword evidence="5" id="KW-0813">Transport</keyword>
<evidence type="ECO:0000256" key="2">
    <source>
        <dbReference type="ARBA" id="ARBA00004541"/>
    </source>
</evidence>
<evidence type="ECO:0000313" key="23">
    <source>
        <dbReference type="EMBL" id="RUS85640.1"/>
    </source>
</evidence>
<keyword evidence="16 18" id="KW-0407">Ion channel</keyword>
<dbReference type="SUPFAM" id="SSF81324">
    <property type="entry name" value="Voltage-gated potassium channels"/>
    <property type="match status" value="1"/>
</dbReference>
<dbReference type="EMBL" id="RQTK01000163">
    <property type="protein sequence ID" value="RUS85640.1"/>
    <property type="molecule type" value="Genomic_DNA"/>
</dbReference>
<evidence type="ECO:0000256" key="4">
    <source>
        <dbReference type="ARBA" id="ARBA00007200"/>
    </source>
</evidence>
<comment type="caution">
    <text evidence="23">The sequence shown here is derived from an EMBL/GenBank/DDBJ whole genome shotgun (WGS) entry which is preliminary data.</text>
</comment>
<keyword evidence="18" id="KW-0109">Calcium transport</keyword>
<feature type="transmembrane region" description="Helical" evidence="21">
    <location>
        <begin position="489"/>
        <end position="513"/>
    </location>
</feature>
<dbReference type="Proteomes" id="UP000271974">
    <property type="component" value="Unassembled WGS sequence"/>
</dbReference>
<dbReference type="GO" id="GO:0005262">
    <property type="term" value="F:calcium channel activity"/>
    <property type="evidence" value="ECO:0007669"/>
    <property type="project" value="UniProtKB-KW"/>
</dbReference>
<feature type="region of interest" description="Disordered" evidence="20">
    <location>
        <begin position="618"/>
        <end position="656"/>
    </location>
</feature>
<dbReference type="PRINTS" id="PR01433">
    <property type="entry name" value="POLYCYSTIN2"/>
</dbReference>
<keyword evidence="18" id="KW-0479">Metal-binding</keyword>
<evidence type="ECO:0000259" key="22">
    <source>
        <dbReference type="PROSITE" id="PS50222"/>
    </source>
</evidence>
<keyword evidence="17" id="KW-0968">Cytoplasmic vesicle</keyword>
<reference evidence="23 24" key="1">
    <citation type="submission" date="2019-01" db="EMBL/GenBank/DDBJ databases">
        <title>A draft genome assembly of the solar-powered sea slug Elysia chlorotica.</title>
        <authorList>
            <person name="Cai H."/>
            <person name="Li Q."/>
            <person name="Fang X."/>
            <person name="Li J."/>
            <person name="Curtis N.E."/>
            <person name="Altenburger A."/>
            <person name="Shibata T."/>
            <person name="Feng M."/>
            <person name="Maeda T."/>
            <person name="Schwartz J.A."/>
            <person name="Shigenobu S."/>
            <person name="Lundholm N."/>
            <person name="Nishiyama T."/>
            <person name="Yang H."/>
            <person name="Hasebe M."/>
            <person name="Li S."/>
            <person name="Pierce S.K."/>
            <person name="Wang J."/>
        </authorList>
    </citation>
    <scope>NUCLEOTIDE SEQUENCE [LARGE SCALE GENOMIC DNA]</scope>
    <source>
        <strain evidence="23">EC2010</strain>
        <tissue evidence="23">Whole organism of an adult</tissue>
    </source>
</reference>
<dbReference type="OrthoDB" id="444119at2759"/>
<dbReference type="Gene3D" id="1.20.5.340">
    <property type="match status" value="1"/>
</dbReference>
<dbReference type="AlphaFoldDB" id="A0A3S0ZXP7"/>
<dbReference type="STRING" id="188477.A0A3S0ZXP7"/>
<sequence>MADGEVPVVDKTAPDMSRGGCAKIIGVIWNTKHTSGDLGEDQEQIVKRTFRELIIYLVFLIIVCIIAFGMASTNMFYYTKVMMDLFIEAEDSQGVSFRSITSVDDFWKFTRGPLLDGLYWDKWYNGQDLPANTEGYIYYENKLLGVPRLRQLRVSTNSCTVNPEFSTFITDCYSMYDRDLESTEPFGDPSATNNDTAWMYRSEDELQGFPYWGKIEFYSGAGYTRDLAINRQDSAKIIDDLKSKLWIQRGSRAVFISFTVYNANINLFCVIILLVEFPATGGAQPSWSFNTVKLIRYVSDFDTFIMGCEVVFCIFIMYYVFEEIIEVFATGLKYFMDFWNVLDIVLIIMAVVCIVFNVHRTLTIVGTLEELLKDPLAYANFESLGFWEMRFNNMVAITVFFAWVKVFKYISFNKTMTQLSTTLSRCAKDLLGFFIMFFIVFLAFTQLGYLLFGTQVNDFSTFMNSFFTLFRIVLGDFDFHQLEQANRILGPIFFMLFVFFVFFVLINMFLAIINDTYSEVKSDMAKQTDVFIMSDYIKQGYAKFWDKIGFRREKLEGYEQILTGELAGKKMNVTAWKEELVKNGFDEGDIEEVFTKFDVDGERILDVAEQKQILDELQRLQHEDGGGKKKKGEHENDDEEDADSDDDGGKGAGDSVPIDEFLALTRRVDRMEGTLRSIVKNIDHVLQTLVYLKK</sequence>
<dbReference type="InterPro" id="IPR002048">
    <property type="entry name" value="EF_hand_dom"/>
</dbReference>
<dbReference type="InterPro" id="IPR051223">
    <property type="entry name" value="Polycystin"/>
</dbReference>
<keyword evidence="11 18" id="KW-0406">Ion transport</keyword>
<dbReference type="Gene3D" id="1.10.287.70">
    <property type="match status" value="1"/>
</dbReference>
<keyword evidence="12 21" id="KW-0472">Membrane</keyword>
<evidence type="ECO:0000256" key="12">
    <source>
        <dbReference type="ARBA" id="ARBA00023136"/>
    </source>
</evidence>
<dbReference type="GO" id="GO:0005509">
    <property type="term" value="F:calcium ion binding"/>
    <property type="evidence" value="ECO:0007669"/>
    <property type="project" value="InterPro"/>
</dbReference>